<accession>A0A3L8D3S4</accession>
<keyword evidence="2" id="KW-0732">Signal</keyword>
<protein>
    <submittedName>
        <fullName evidence="3">Uncharacterized protein</fullName>
    </submittedName>
</protein>
<reference evidence="3 4" key="1">
    <citation type="journal article" date="2018" name="Genome Res.">
        <title>The genomic architecture and molecular evolution of ant odorant receptors.</title>
        <authorList>
            <person name="McKenzie S.K."/>
            <person name="Kronauer D.J.C."/>
        </authorList>
    </citation>
    <scope>NUCLEOTIDE SEQUENCE [LARGE SCALE GENOMIC DNA]</scope>
    <source>
        <strain evidence="3">Clonal line C1</strain>
    </source>
</reference>
<feature type="transmembrane region" description="Helical" evidence="1">
    <location>
        <begin position="72"/>
        <end position="95"/>
    </location>
</feature>
<name>A0A3L8D3S4_OOCBI</name>
<feature type="signal peptide" evidence="2">
    <location>
        <begin position="1"/>
        <end position="22"/>
    </location>
</feature>
<sequence>MTTIYLFLFVVIIAILPLIAESGVSWKQHQTEAQSGYYGGAPAKTYKKSQKLEELAAPKNASGPSAPHKLNITAWGIIAIILGIILLSTITYYVFMLYPYICKKDQTYDIIELTEVNSVCTDNTNNMPLYRSSNDVSNNVSLN</sequence>
<organism evidence="3 4">
    <name type="scientific">Ooceraea biroi</name>
    <name type="common">Clonal raider ant</name>
    <name type="synonym">Cerapachys biroi</name>
    <dbReference type="NCBI Taxonomy" id="2015173"/>
    <lineage>
        <taxon>Eukaryota</taxon>
        <taxon>Metazoa</taxon>
        <taxon>Ecdysozoa</taxon>
        <taxon>Arthropoda</taxon>
        <taxon>Hexapoda</taxon>
        <taxon>Insecta</taxon>
        <taxon>Pterygota</taxon>
        <taxon>Neoptera</taxon>
        <taxon>Endopterygota</taxon>
        <taxon>Hymenoptera</taxon>
        <taxon>Apocrita</taxon>
        <taxon>Aculeata</taxon>
        <taxon>Formicoidea</taxon>
        <taxon>Formicidae</taxon>
        <taxon>Dorylinae</taxon>
        <taxon>Ooceraea</taxon>
    </lineage>
</organism>
<dbReference type="Proteomes" id="UP000279307">
    <property type="component" value="Chromosome 14"/>
</dbReference>
<keyword evidence="1" id="KW-0812">Transmembrane</keyword>
<evidence type="ECO:0000313" key="4">
    <source>
        <dbReference type="Proteomes" id="UP000279307"/>
    </source>
</evidence>
<evidence type="ECO:0000256" key="2">
    <source>
        <dbReference type="SAM" id="SignalP"/>
    </source>
</evidence>
<comment type="caution">
    <text evidence="3">The sequence shown here is derived from an EMBL/GenBank/DDBJ whole genome shotgun (WGS) entry which is preliminary data.</text>
</comment>
<proteinExistence type="predicted"/>
<dbReference type="OrthoDB" id="8195786at2759"/>
<keyword evidence="1" id="KW-0472">Membrane</keyword>
<dbReference type="EMBL" id="QOIP01000014">
    <property type="protein sequence ID" value="RLU14791.1"/>
    <property type="molecule type" value="Genomic_DNA"/>
</dbReference>
<keyword evidence="1" id="KW-1133">Transmembrane helix</keyword>
<evidence type="ECO:0000256" key="1">
    <source>
        <dbReference type="SAM" id="Phobius"/>
    </source>
</evidence>
<evidence type="ECO:0000313" key="3">
    <source>
        <dbReference type="EMBL" id="RLU14791.1"/>
    </source>
</evidence>
<gene>
    <name evidence="3" type="ORF">DMN91_012678</name>
</gene>
<dbReference type="AlphaFoldDB" id="A0A3L8D3S4"/>
<feature type="chain" id="PRO_5017943681" evidence="2">
    <location>
        <begin position="23"/>
        <end position="143"/>
    </location>
</feature>